<feature type="compositionally biased region" description="Polar residues" evidence="4">
    <location>
        <begin position="16"/>
        <end position="25"/>
    </location>
</feature>
<dbReference type="PANTHER" id="PTHR21373">
    <property type="entry name" value="GLUCOSE REPRESSIBLE PROTEIN MAK10"/>
    <property type="match status" value="1"/>
</dbReference>
<evidence type="ECO:0000256" key="1">
    <source>
        <dbReference type="ARBA" id="ARBA00004496"/>
    </source>
</evidence>
<evidence type="ECO:0000259" key="6">
    <source>
        <dbReference type="Pfam" id="PF25789"/>
    </source>
</evidence>
<dbReference type="Pfam" id="PF25789">
    <property type="entry name" value="TPR_NAA35"/>
    <property type="match status" value="2"/>
</dbReference>
<dbReference type="PANTHER" id="PTHR21373:SF0">
    <property type="entry name" value="N-ALPHA-ACETYLTRANSFERASE 35, NATC AUXILIARY SUBUNIT"/>
    <property type="match status" value="1"/>
</dbReference>
<dbReference type="InterPro" id="IPR057982">
    <property type="entry name" value="TPR_NAA35"/>
</dbReference>
<dbReference type="EMBL" id="JAATIP010000020">
    <property type="protein sequence ID" value="KAF4392062.1"/>
    <property type="molecule type" value="Genomic_DNA"/>
</dbReference>
<keyword evidence="3" id="KW-0963">Cytoplasm</keyword>
<feature type="region of interest" description="Disordered" evidence="4">
    <location>
        <begin position="1"/>
        <end position="25"/>
    </location>
</feature>
<comment type="subcellular location">
    <subcellularLocation>
        <location evidence="1">Cytoplasm</location>
    </subcellularLocation>
</comment>
<gene>
    <name evidence="7" type="ORF">F8388_004391</name>
</gene>
<evidence type="ECO:0000313" key="8">
    <source>
        <dbReference type="Proteomes" id="UP000525078"/>
    </source>
</evidence>
<dbReference type="GO" id="GO:0031417">
    <property type="term" value="C:NatC complex"/>
    <property type="evidence" value="ECO:0007669"/>
    <property type="project" value="InterPro"/>
</dbReference>
<evidence type="ECO:0000256" key="3">
    <source>
        <dbReference type="ARBA" id="ARBA00022490"/>
    </source>
</evidence>
<accession>A0A7J6H9Z5</accession>
<evidence type="ECO:0008006" key="9">
    <source>
        <dbReference type="Google" id="ProtNLM"/>
    </source>
</evidence>
<evidence type="ECO:0000256" key="2">
    <source>
        <dbReference type="ARBA" id="ARBA00006289"/>
    </source>
</evidence>
<comment type="similarity">
    <text evidence="2">Belongs to the MAK10 family.</text>
</comment>
<name>A0A7J6H9Z5_CANSA</name>
<organism evidence="7 8">
    <name type="scientific">Cannabis sativa</name>
    <name type="common">Hemp</name>
    <name type="synonym">Marijuana</name>
    <dbReference type="NCBI Taxonomy" id="3483"/>
    <lineage>
        <taxon>Eukaryota</taxon>
        <taxon>Viridiplantae</taxon>
        <taxon>Streptophyta</taxon>
        <taxon>Embryophyta</taxon>
        <taxon>Tracheophyta</taxon>
        <taxon>Spermatophyta</taxon>
        <taxon>Magnoliopsida</taxon>
        <taxon>eudicotyledons</taxon>
        <taxon>Gunneridae</taxon>
        <taxon>Pentapetalae</taxon>
        <taxon>rosids</taxon>
        <taxon>fabids</taxon>
        <taxon>Rosales</taxon>
        <taxon>Cannabaceae</taxon>
        <taxon>Cannabis</taxon>
    </lineage>
</organism>
<reference evidence="7 8" key="1">
    <citation type="journal article" date="2020" name="bioRxiv">
        <title>Sequence and annotation of 42 cannabis genomes reveals extensive copy number variation in cannabinoid synthesis and pathogen resistance genes.</title>
        <authorList>
            <person name="Mckernan K.J."/>
            <person name="Helbert Y."/>
            <person name="Kane L.T."/>
            <person name="Ebling H."/>
            <person name="Zhang L."/>
            <person name="Liu B."/>
            <person name="Eaton Z."/>
            <person name="Mclaughlin S."/>
            <person name="Kingan S."/>
            <person name="Baybayan P."/>
            <person name="Concepcion G."/>
            <person name="Jordan M."/>
            <person name="Riva A."/>
            <person name="Barbazuk W."/>
            <person name="Harkins T."/>
        </authorList>
    </citation>
    <scope>NUCLEOTIDE SEQUENCE [LARGE SCALE GENOMIC DNA]</scope>
    <source>
        <strain evidence="8">cv. Jamaican Lion 4</strain>
        <tissue evidence="7">Leaf</tissue>
    </source>
</reference>
<feature type="domain" description="NAA35-like TPR repeats" evidence="6">
    <location>
        <begin position="556"/>
        <end position="793"/>
    </location>
</feature>
<feature type="domain" description="NAA35-like N-terminal" evidence="5">
    <location>
        <begin position="63"/>
        <end position="202"/>
    </location>
</feature>
<dbReference type="Pfam" id="PF04112">
    <property type="entry name" value="Mak10"/>
    <property type="match status" value="1"/>
</dbReference>
<protein>
    <recommendedName>
        <fullName evidence="9">N-alpha-acetyltransferase 35, NatC auxiliary subunit</fullName>
    </recommendedName>
</protein>
<proteinExistence type="inferred from homology"/>
<feature type="domain" description="NAA35-like TPR repeats" evidence="6">
    <location>
        <begin position="381"/>
        <end position="511"/>
    </location>
</feature>
<comment type="caution">
    <text evidence="7">The sequence shown here is derived from an EMBL/GenBank/DDBJ whole genome shotgun (WGS) entry which is preliminary data.</text>
</comment>
<sequence>MDAKATHEVFAGPGGQRSSTIPSGENSVWADVSPLLDAACREIRGKENLDANSSSIISYLEDGELIHGDNFNLFAAMSALEIMDPKMDSGMVCKYYSVEEAIEDGVAPIPISFDKTIDVRCTIDIMDHLLACEATWHKGHSLSQTVFSCIYLLRPDRTSSHALLHSFCRVIRATCKEVISVVSNARTHEEEDLFTMSYGLPLNGDGDDKCLTVLNAVEETLCRQLRACKAPSSRRKVLEVTYMMSDLLTDIEPLQTIVDLEEGYCKALLCRLRLRKHFYHVLTCMRRPQGRGLELARKHIASCISELQSILSSSEFLRFSASGASDDGLEDKTTASGCQPIGFDASLNCRLAAPTPPRAIKILSWKEAVKYFMKLFHDLDIICSYSLDPSLDSVLHFVVQFQKTQPDLVARSHLQLLLVQDAKLHGRDPIFAVITRAAALPEATKNHDIQKNEFVIQLGQLVINLLKIICTNSAWQRRKLGKIMQDWRVIYLQLEMVFKKECGENASMLNEEWKFGGMSSLRQFPLNKSKRNIPKKISMKRDNTGMPVQNHLDGRNSWVKIFQHILIWVEEQTYWIASRFLILGFELELYSPNEYCMVYWYLYVVLVKLAEKTHLKMAVTSGSGKRRGKKKRDTSKDVSKEYQIPPAVLFLQCQICLAEGLTMMLAALRNEQRIFEIRSPFNTEYERFIQHFELLQKASIPDHIAYPSFQESTTYARFSNLLMYNCFKDALRMAKEVKSSFSNEPDKLAELRKLEQVAEHNSIALNVICRVGTLDPSLKVSFEFNHHPYFATAVVKRS</sequence>
<dbReference type="InterPro" id="IPR057983">
    <property type="entry name" value="NAA35-like_N"/>
</dbReference>
<evidence type="ECO:0000313" key="7">
    <source>
        <dbReference type="EMBL" id="KAF4392062.1"/>
    </source>
</evidence>
<dbReference type="Proteomes" id="UP000525078">
    <property type="component" value="Unassembled WGS sequence"/>
</dbReference>
<evidence type="ECO:0000256" key="4">
    <source>
        <dbReference type="SAM" id="MobiDB-lite"/>
    </source>
</evidence>
<dbReference type="InterPro" id="IPR007244">
    <property type="entry name" value="Naa35_N"/>
</dbReference>
<dbReference type="AlphaFoldDB" id="A0A7J6H9Z5"/>
<evidence type="ECO:0000259" key="5">
    <source>
        <dbReference type="Pfam" id="PF04112"/>
    </source>
</evidence>